<proteinExistence type="predicted"/>
<dbReference type="EMBL" id="NDXW01000001">
    <property type="protein sequence ID" value="RDH44753.1"/>
    <property type="molecule type" value="Genomic_DNA"/>
</dbReference>
<organism evidence="2 3">
    <name type="scientific">Zooshikella ganghwensis</name>
    <dbReference type="NCBI Taxonomy" id="202772"/>
    <lineage>
        <taxon>Bacteria</taxon>
        <taxon>Pseudomonadati</taxon>
        <taxon>Pseudomonadota</taxon>
        <taxon>Gammaproteobacteria</taxon>
        <taxon>Oceanospirillales</taxon>
        <taxon>Zooshikellaceae</taxon>
        <taxon>Zooshikella</taxon>
    </lineage>
</organism>
<accession>A0A4P9VMZ9</accession>
<dbReference type="Proteomes" id="UP000257039">
    <property type="component" value="Unassembled WGS sequence"/>
</dbReference>
<keyword evidence="2" id="KW-0223">Dioxygenase</keyword>
<keyword evidence="2" id="KW-0560">Oxidoreductase</keyword>
<dbReference type="InterPro" id="IPR004360">
    <property type="entry name" value="Glyas_Fos-R_dOase_dom"/>
</dbReference>
<evidence type="ECO:0000313" key="2">
    <source>
        <dbReference type="EMBL" id="RDH44753.1"/>
    </source>
</evidence>
<evidence type="ECO:0000259" key="1">
    <source>
        <dbReference type="PROSITE" id="PS51819"/>
    </source>
</evidence>
<dbReference type="InterPro" id="IPR037523">
    <property type="entry name" value="VOC_core"/>
</dbReference>
<gene>
    <name evidence="2" type="ORF">B9G39_15655</name>
</gene>
<dbReference type="GO" id="GO:0051213">
    <property type="term" value="F:dioxygenase activity"/>
    <property type="evidence" value="ECO:0007669"/>
    <property type="project" value="UniProtKB-KW"/>
</dbReference>
<dbReference type="InterPro" id="IPR029068">
    <property type="entry name" value="Glyas_Bleomycin-R_OHBP_Dase"/>
</dbReference>
<name>A0A4P9VMZ9_9GAMM</name>
<feature type="domain" description="VOC" evidence="1">
    <location>
        <begin position="4"/>
        <end position="120"/>
    </location>
</feature>
<dbReference type="SUPFAM" id="SSF54593">
    <property type="entry name" value="Glyoxalase/Bleomycin resistance protein/Dihydroxybiphenyl dioxygenase"/>
    <property type="match status" value="1"/>
</dbReference>
<sequence>MDIERYGIILNTENYDECVAFYRELFGLPLMFEKVDGDFRLTCLALGTAYLMIETEGVAKREGKSVEESATKLRLNVKDIQTALDNVRAYDANASIVEHAWGLVINIVDPDGNHVSIRDEAGFIEQLHSKNICEDYTNLA</sequence>
<dbReference type="AlphaFoldDB" id="A0A4P9VMZ9"/>
<reference evidence="2 3" key="1">
    <citation type="submission" date="2017-04" db="EMBL/GenBank/DDBJ databases">
        <title>Draft genome sequence of Zooshikella ganghwensis VG4 isolated from Red Sea sediments.</title>
        <authorList>
            <person name="Rehman Z."/>
            <person name="Alam I."/>
            <person name="Kamau A."/>
            <person name="Bajic V."/>
            <person name="Leiknes T."/>
        </authorList>
    </citation>
    <scope>NUCLEOTIDE SEQUENCE [LARGE SCALE GENOMIC DNA]</scope>
    <source>
        <strain evidence="2 3">VG4</strain>
    </source>
</reference>
<dbReference type="PROSITE" id="PS51819">
    <property type="entry name" value="VOC"/>
    <property type="match status" value="1"/>
</dbReference>
<dbReference type="RefSeq" id="WP_094787842.1">
    <property type="nucleotide sequence ID" value="NZ_NDXW01000001.1"/>
</dbReference>
<keyword evidence="3" id="KW-1185">Reference proteome</keyword>
<comment type="caution">
    <text evidence="2">The sequence shown here is derived from an EMBL/GenBank/DDBJ whole genome shotgun (WGS) entry which is preliminary data.</text>
</comment>
<evidence type="ECO:0000313" key="3">
    <source>
        <dbReference type="Proteomes" id="UP000257039"/>
    </source>
</evidence>
<dbReference type="Gene3D" id="3.10.180.10">
    <property type="entry name" value="2,3-Dihydroxybiphenyl 1,2-Dioxygenase, domain 1"/>
    <property type="match status" value="1"/>
</dbReference>
<protein>
    <submittedName>
        <fullName evidence="2">Glyoxalase/bleomycin resistance/dioxygenase family protein</fullName>
    </submittedName>
</protein>
<dbReference type="Pfam" id="PF00903">
    <property type="entry name" value="Glyoxalase"/>
    <property type="match status" value="1"/>
</dbReference>